<keyword evidence="3" id="KW-0808">Transferase</keyword>
<name>A0AAV5RNY8_STABA</name>
<evidence type="ECO:0000256" key="1">
    <source>
        <dbReference type="ARBA" id="ARBA00001798"/>
    </source>
</evidence>
<dbReference type="EC" id="2.3.2.31" evidence="2"/>
<dbReference type="PROSITE" id="PS50089">
    <property type="entry name" value="ZF_RING_2"/>
    <property type="match status" value="1"/>
</dbReference>
<keyword evidence="4" id="KW-0479">Metal-binding</keyword>
<feature type="compositionally biased region" description="Acidic residues" evidence="10">
    <location>
        <begin position="1"/>
        <end position="10"/>
    </location>
</feature>
<organism evidence="13 14">
    <name type="scientific">Starmerella bacillaris</name>
    <name type="common">Yeast</name>
    <name type="synonym">Candida zemplinina</name>
    <dbReference type="NCBI Taxonomy" id="1247836"/>
    <lineage>
        <taxon>Eukaryota</taxon>
        <taxon>Fungi</taxon>
        <taxon>Dikarya</taxon>
        <taxon>Ascomycota</taxon>
        <taxon>Saccharomycotina</taxon>
        <taxon>Dipodascomycetes</taxon>
        <taxon>Dipodascales</taxon>
        <taxon>Trichomonascaceae</taxon>
        <taxon>Starmerella</taxon>
    </lineage>
</organism>
<evidence type="ECO:0000259" key="11">
    <source>
        <dbReference type="PROSITE" id="PS50089"/>
    </source>
</evidence>
<evidence type="ECO:0000256" key="8">
    <source>
        <dbReference type="ARBA" id="ARBA00022833"/>
    </source>
</evidence>
<dbReference type="SUPFAM" id="SSF57850">
    <property type="entry name" value="RING/U-box"/>
    <property type="match status" value="3"/>
</dbReference>
<feature type="compositionally biased region" description="Low complexity" evidence="10">
    <location>
        <begin position="11"/>
        <end position="20"/>
    </location>
</feature>
<dbReference type="Gene3D" id="1.20.120.1750">
    <property type="match status" value="1"/>
</dbReference>
<feature type="domain" description="RING-type" evidence="12">
    <location>
        <begin position="106"/>
        <end position="334"/>
    </location>
</feature>
<reference evidence="13 14" key="1">
    <citation type="journal article" date="2023" name="Elife">
        <title>Identification of key yeast species and microbe-microbe interactions impacting larval growth of Drosophila in the wild.</title>
        <authorList>
            <person name="Mure A."/>
            <person name="Sugiura Y."/>
            <person name="Maeda R."/>
            <person name="Honda K."/>
            <person name="Sakurai N."/>
            <person name="Takahashi Y."/>
            <person name="Watada M."/>
            <person name="Katoh T."/>
            <person name="Gotoh A."/>
            <person name="Gotoh Y."/>
            <person name="Taniguchi I."/>
            <person name="Nakamura K."/>
            <person name="Hayashi T."/>
            <person name="Katayama T."/>
            <person name="Uemura T."/>
            <person name="Hattori Y."/>
        </authorList>
    </citation>
    <scope>NUCLEOTIDE SEQUENCE [LARGE SCALE GENOMIC DNA]</scope>
    <source>
        <strain evidence="13 14">SB-73</strain>
    </source>
</reference>
<evidence type="ECO:0000313" key="13">
    <source>
        <dbReference type="EMBL" id="GMM52642.1"/>
    </source>
</evidence>
<dbReference type="InterPro" id="IPR001841">
    <property type="entry name" value="Znf_RING"/>
</dbReference>
<evidence type="ECO:0000256" key="5">
    <source>
        <dbReference type="ARBA" id="ARBA00022737"/>
    </source>
</evidence>
<dbReference type="Pfam" id="PF22191">
    <property type="entry name" value="IBR_1"/>
    <property type="match status" value="1"/>
</dbReference>
<keyword evidence="8" id="KW-0862">Zinc</keyword>
<dbReference type="Gene3D" id="3.30.40.10">
    <property type="entry name" value="Zinc/RING finger domain, C3HC4 (zinc finger)"/>
    <property type="match status" value="1"/>
</dbReference>
<dbReference type="GO" id="GO:0016567">
    <property type="term" value="P:protein ubiquitination"/>
    <property type="evidence" value="ECO:0007669"/>
    <property type="project" value="InterPro"/>
</dbReference>
<dbReference type="InterPro" id="IPR002867">
    <property type="entry name" value="IBR_dom"/>
</dbReference>
<dbReference type="EMBL" id="BTGC01000008">
    <property type="protein sequence ID" value="GMM52642.1"/>
    <property type="molecule type" value="Genomic_DNA"/>
</dbReference>
<evidence type="ECO:0000313" key="14">
    <source>
        <dbReference type="Proteomes" id="UP001362899"/>
    </source>
</evidence>
<evidence type="ECO:0000256" key="7">
    <source>
        <dbReference type="ARBA" id="ARBA00022786"/>
    </source>
</evidence>
<evidence type="ECO:0000256" key="10">
    <source>
        <dbReference type="SAM" id="MobiDB-lite"/>
    </source>
</evidence>
<dbReference type="SMART" id="SM00647">
    <property type="entry name" value="IBR"/>
    <property type="match status" value="2"/>
</dbReference>
<dbReference type="AlphaFoldDB" id="A0AAV5RNY8"/>
<keyword evidence="7" id="KW-0833">Ubl conjugation pathway</keyword>
<gene>
    <name evidence="13" type="ORF">DASB73_036050</name>
</gene>
<evidence type="ECO:0000256" key="9">
    <source>
        <dbReference type="PROSITE-ProRule" id="PRU00175"/>
    </source>
</evidence>
<feature type="region of interest" description="Disordered" evidence="10">
    <location>
        <begin position="1"/>
        <end position="31"/>
    </location>
</feature>
<dbReference type="InterPro" id="IPR031127">
    <property type="entry name" value="E3_UB_ligase_RBR"/>
</dbReference>
<feature type="domain" description="RING-type" evidence="11">
    <location>
        <begin position="110"/>
        <end position="150"/>
    </location>
</feature>
<dbReference type="InterPro" id="IPR013083">
    <property type="entry name" value="Znf_RING/FYVE/PHD"/>
</dbReference>
<evidence type="ECO:0000256" key="3">
    <source>
        <dbReference type="ARBA" id="ARBA00022679"/>
    </source>
</evidence>
<comment type="caution">
    <text evidence="13">The sequence shown here is derived from an EMBL/GenBank/DDBJ whole genome shotgun (WGS) entry which is preliminary data.</text>
</comment>
<evidence type="ECO:0000256" key="6">
    <source>
        <dbReference type="ARBA" id="ARBA00022771"/>
    </source>
</evidence>
<protein>
    <recommendedName>
        <fullName evidence="2">RBR-type E3 ubiquitin transferase</fullName>
        <ecNumber evidence="2">2.3.2.31</ecNumber>
    </recommendedName>
</protein>
<dbReference type="Proteomes" id="UP001362899">
    <property type="component" value="Unassembled WGS sequence"/>
</dbReference>
<proteinExistence type="predicted"/>
<dbReference type="GO" id="GO:0008270">
    <property type="term" value="F:zinc ion binding"/>
    <property type="evidence" value="ECO:0007669"/>
    <property type="project" value="UniProtKB-KW"/>
</dbReference>
<keyword evidence="6 9" id="KW-0863">Zinc-finger</keyword>
<accession>A0AAV5RNY8</accession>
<dbReference type="Pfam" id="PF01485">
    <property type="entry name" value="IBR"/>
    <property type="match status" value="1"/>
</dbReference>
<dbReference type="PANTHER" id="PTHR11685">
    <property type="entry name" value="RBR FAMILY RING FINGER AND IBR DOMAIN-CONTAINING"/>
    <property type="match status" value="1"/>
</dbReference>
<feature type="compositionally biased region" description="Acidic residues" evidence="10">
    <location>
        <begin position="21"/>
        <end position="31"/>
    </location>
</feature>
<comment type="catalytic activity">
    <reaction evidence="1">
        <text>[E2 ubiquitin-conjugating enzyme]-S-ubiquitinyl-L-cysteine + [acceptor protein]-L-lysine = [E2 ubiquitin-conjugating enzyme]-L-cysteine + [acceptor protein]-N(6)-ubiquitinyl-L-lysine.</text>
        <dbReference type="EC" id="2.3.2.31"/>
    </reaction>
</comment>
<keyword evidence="5" id="KW-0677">Repeat</keyword>
<dbReference type="GO" id="GO:0061630">
    <property type="term" value="F:ubiquitin protein ligase activity"/>
    <property type="evidence" value="ECO:0007669"/>
    <property type="project" value="UniProtKB-EC"/>
</dbReference>
<dbReference type="InterPro" id="IPR044066">
    <property type="entry name" value="TRIAD_supradom"/>
</dbReference>
<sequence>MSDSDLDLDSDVNSNSFSSFDELDNSELESEEFSSDEELDHYISHNKSDMNSILQSVIRQCTEQKQVHEAVACVLLIKYQFDTRNIPNLKSSTSIDITGQYDSASNITLCPVCLEDSEMRYGLSCNHWVCTDCFKQYLEINRNELLLKCPGNAKCSKLITNLVYEDLNISRDYSMLLMNAFITSSNRINSDNARKLKNDKSTKGDSNDISDNNSFRLCPFPDCEYTIERLLNTEKVVQCSSNHNFCFDCGSIPHLNIQCEIAAEWLALVDEDIRSQSWINDFTKQCPQCRTRIQKSEGCNHMSCSNCRYQFCWVCSLSWADHSGNSYYICSKVANYKKSIRPSKDKKEDAKLQKYIKLFESNLSMSNSSTSDVLKKSYEVLAWGYVIVYMSTETNNRIILENLLQRLIADIDQNSNVAKRSRAIHDFISNEFEFKK</sequence>
<evidence type="ECO:0000259" key="12">
    <source>
        <dbReference type="PROSITE" id="PS51873"/>
    </source>
</evidence>
<evidence type="ECO:0000256" key="2">
    <source>
        <dbReference type="ARBA" id="ARBA00012251"/>
    </source>
</evidence>
<keyword evidence="14" id="KW-1185">Reference proteome</keyword>
<evidence type="ECO:0000256" key="4">
    <source>
        <dbReference type="ARBA" id="ARBA00022723"/>
    </source>
</evidence>
<dbReference type="PROSITE" id="PS51873">
    <property type="entry name" value="TRIAD"/>
    <property type="match status" value="1"/>
</dbReference>